<dbReference type="InParanoid" id="A2FNQ7"/>
<name>A2FNQ7_TRIV3</name>
<dbReference type="VEuPathDB" id="TrichDB:TVAG_347450"/>
<dbReference type="KEGG" id="tva:4751176"/>
<evidence type="ECO:0000259" key="1">
    <source>
        <dbReference type="PROSITE" id="PS51140"/>
    </source>
</evidence>
<dbReference type="SUPFAM" id="SSF46934">
    <property type="entry name" value="UBA-like"/>
    <property type="match status" value="1"/>
</dbReference>
<organism evidence="2 3">
    <name type="scientific">Trichomonas vaginalis (strain ATCC PRA-98 / G3)</name>
    <dbReference type="NCBI Taxonomy" id="412133"/>
    <lineage>
        <taxon>Eukaryota</taxon>
        <taxon>Metamonada</taxon>
        <taxon>Parabasalia</taxon>
        <taxon>Trichomonadida</taxon>
        <taxon>Trichomonadidae</taxon>
        <taxon>Trichomonas</taxon>
    </lineage>
</organism>
<protein>
    <submittedName>
        <fullName evidence="2">CUE domain containing protein</fullName>
    </submittedName>
</protein>
<dbReference type="PROSITE" id="PS51140">
    <property type="entry name" value="CUE"/>
    <property type="match status" value="1"/>
</dbReference>
<dbReference type="SMR" id="A2FNQ7"/>
<dbReference type="AlphaFoldDB" id="A2FNQ7"/>
<dbReference type="EMBL" id="DS113911">
    <property type="protein sequence ID" value="EAX93458.1"/>
    <property type="molecule type" value="Genomic_DNA"/>
</dbReference>
<gene>
    <name evidence="2" type="ORF">TVAG_347450</name>
</gene>
<dbReference type="Gene3D" id="1.10.8.10">
    <property type="entry name" value="DNA helicase RuvA subunit, C-terminal domain"/>
    <property type="match status" value="1"/>
</dbReference>
<dbReference type="RefSeq" id="XP_001306388.1">
    <property type="nucleotide sequence ID" value="XM_001306387.1"/>
</dbReference>
<sequence>MSSYEAAIEQLSEMFPNHQKSTIASTLRSKNGDLQNTINALLKMKPDKGPKVIEDAQSQHIFPSDFMRWPKDVQYVKVFTDNNSNSLFDDDSQMIPIESSNVPTVADEKTLSVEHFKATNSSTWESFKQKFKQGRSYDQI</sequence>
<dbReference type="PANTHER" id="PTHR13467">
    <property type="entry name" value="CUE DOMAIN CONTAINING PROTEIN 1"/>
    <property type="match status" value="1"/>
</dbReference>
<accession>A2FNQ7</accession>
<keyword evidence="3" id="KW-1185">Reference proteome</keyword>
<dbReference type="VEuPathDB" id="TrichDB:TVAGG3_0367510"/>
<dbReference type="Proteomes" id="UP000001542">
    <property type="component" value="Unassembled WGS sequence"/>
</dbReference>
<feature type="domain" description="CUE" evidence="1">
    <location>
        <begin position="3"/>
        <end position="46"/>
    </location>
</feature>
<dbReference type="SMART" id="SM00546">
    <property type="entry name" value="CUE"/>
    <property type="match status" value="1"/>
</dbReference>
<dbReference type="InterPro" id="IPR040192">
    <property type="entry name" value="CUEDC1"/>
</dbReference>
<dbReference type="InterPro" id="IPR009060">
    <property type="entry name" value="UBA-like_sf"/>
</dbReference>
<reference evidence="2" key="2">
    <citation type="journal article" date="2007" name="Science">
        <title>Draft genome sequence of the sexually transmitted pathogen Trichomonas vaginalis.</title>
        <authorList>
            <person name="Carlton J.M."/>
            <person name="Hirt R.P."/>
            <person name="Silva J.C."/>
            <person name="Delcher A.L."/>
            <person name="Schatz M."/>
            <person name="Zhao Q."/>
            <person name="Wortman J.R."/>
            <person name="Bidwell S.L."/>
            <person name="Alsmark U.C.M."/>
            <person name="Besteiro S."/>
            <person name="Sicheritz-Ponten T."/>
            <person name="Noel C.J."/>
            <person name="Dacks J.B."/>
            <person name="Foster P.G."/>
            <person name="Simillion C."/>
            <person name="Van de Peer Y."/>
            <person name="Miranda-Saavedra D."/>
            <person name="Barton G.J."/>
            <person name="Westrop G.D."/>
            <person name="Mueller S."/>
            <person name="Dessi D."/>
            <person name="Fiori P.L."/>
            <person name="Ren Q."/>
            <person name="Paulsen I."/>
            <person name="Zhang H."/>
            <person name="Bastida-Corcuera F.D."/>
            <person name="Simoes-Barbosa A."/>
            <person name="Brown M.T."/>
            <person name="Hayes R.D."/>
            <person name="Mukherjee M."/>
            <person name="Okumura C.Y."/>
            <person name="Schneider R."/>
            <person name="Smith A.J."/>
            <person name="Vanacova S."/>
            <person name="Villalvazo M."/>
            <person name="Haas B.J."/>
            <person name="Pertea M."/>
            <person name="Feldblyum T.V."/>
            <person name="Utterback T.R."/>
            <person name="Shu C.L."/>
            <person name="Osoegawa K."/>
            <person name="de Jong P.J."/>
            <person name="Hrdy I."/>
            <person name="Horvathova L."/>
            <person name="Zubacova Z."/>
            <person name="Dolezal P."/>
            <person name="Malik S.B."/>
            <person name="Logsdon J.M. Jr."/>
            <person name="Henze K."/>
            <person name="Gupta A."/>
            <person name="Wang C.C."/>
            <person name="Dunne R.L."/>
            <person name="Upcroft J.A."/>
            <person name="Upcroft P."/>
            <person name="White O."/>
            <person name="Salzberg S.L."/>
            <person name="Tang P."/>
            <person name="Chiu C.-H."/>
            <person name="Lee Y.-S."/>
            <person name="Embley T.M."/>
            <person name="Coombs G.H."/>
            <person name="Mottram J.C."/>
            <person name="Tachezy J."/>
            <person name="Fraser-Liggett C.M."/>
            <person name="Johnson P.J."/>
        </authorList>
    </citation>
    <scope>NUCLEOTIDE SEQUENCE [LARGE SCALE GENOMIC DNA]</scope>
    <source>
        <strain evidence="2">G3</strain>
    </source>
</reference>
<reference evidence="2" key="1">
    <citation type="submission" date="2006-10" db="EMBL/GenBank/DDBJ databases">
        <authorList>
            <person name="Amadeo P."/>
            <person name="Zhao Q."/>
            <person name="Wortman J."/>
            <person name="Fraser-Liggett C."/>
            <person name="Carlton J."/>
        </authorList>
    </citation>
    <scope>NUCLEOTIDE SEQUENCE</scope>
    <source>
        <strain evidence="2">G3</strain>
    </source>
</reference>
<evidence type="ECO:0000313" key="3">
    <source>
        <dbReference type="Proteomes" id="UP000001542"/>
    </source>
</evidence>
<dbReference type="GO" id="GO:0043130">
    <property type="term" value="F:ubiquitin binding"/>
    <property type="evidence" value="ECO:0007669"/>
    <property type="project" value="InterPro"/>
</dbReference>
<dbReference type="PANTHER" id="PTHR13467:SF3">
    <property type="entry name" value="CUE DOMAIN-CONTAINING PROTEIN 1"/>
    <property type="match status" value="1"/>
</dbReference>
<evidence type="ECO:0000313" key="2">
    <source>
        <dbReference type="EMBL" id="EAX93458.1"/>
    </source>
</evidence>
<dbReference type="Pfam" id="PF02845">
    <property type="entry name" value="CUE"/>
    <property type="match status" value="1"/>
</dbReference>
<dbReference type="CDD" id="cd14279">
    <property type="entry name" value="CUE"/>
    <property type="match status" value="1"/>
</dbReference>
<proteinExistence type="predicted"/>
<dbReference type="InterPro" id="IPR003892">
    <property type="entry name" value="CUE"/>
</dbReference>
<dbReference type="OrthoDB" id="10482530at2759"/>